<keyword evidence="1" id="KW-1133">Transmembrane helix</keyword>
<accession>A0ABT9SCJ9</accession>
<keyword evidence="1" id="KW-0812">Transmembrane</keyword>
<evidence type="ECO:0000313" key="2">
    <source>
        <dbReference type="EMBL" id="MDP9902078.1"/>
    </source>
</evidence>
<sequence length="161" mass="17723">MAFIFAVYHGAMLSLSGRRIICTQQAFWCLLALLLTALQPFLAVHFTQNGWEDEPGLRVRSVGEVTQFEVDAAQGQLRNFETTLYVPATAPIDGTDAFQGGLDMLLMRVGLLMPLTIAVLLFVAAVPFEAALRLAPYRSAAPPRTRPWRRMPPQAAPPPTN</sequence>
<reference evidence="2 3" key="1">
    <citation type="submission" date="2023-07" db="EMBL/GenBank/DDBJ databases">
        <title>Sorghum-associated microbial communities from plants grown in Nebraska, USA.</title>
        <authorList>
            <person name="Schachtman D."/>
        </authorList>
    </citation>
    <scope>NUCLEOTIDE SEQUENCE [LARGE SCALE GENOMIC DNA]</scope>
    <source>
        <strain evidence="2 3">DS1607</strain>
    </source>
</reference>
<dbReference type="Proteomes" id="UP001226867">
    <property type="component" value="Unassembled WGS sequence"/>
</dbReference>
<protein>
    <submittedName>
        <fullName evidence="2">Uncharacterized protein</fullName>
    </submittedName>
</protein>
<evidence type="ECO:0000256" key="1">
    <source>
        <dbReference type="SAM" id="Phobius"/>
    </source>
</evidence>
<dbReference type="EMBL" id="JAUSRO010000016">
    <property type="protein sequence ID" value="MDP9902078.1"/>
    <property type="molecule type" value="Genomic_DNA"/>
</dbReference>
<comment type="caution">
    <text evidence="2">The sequence shown here is derived from an EMBL/GenBank/DDBJ whole genome shotgun (WGS) entry which is preliminary data.</text>
</comment>
<keyword evidence="3" id="KW-1185">Reference proteome</keyword>
<dbReference type="RefSeq" id="WP_307691841.1">
    <property type="nucleotide sequence ID" value="NZ_JAUSRO010000016.1"/>
</dbReference>
<proteinExistence type="predicted"/>
<organism evidence="2 3">
    <name type="scientific">Variovorax ginsengisoli</name>
    <dbReference type="NCBI Taxonomy" id="363844"/>
    <lineage>
        <taxon>Bacteria</taxon>
        <taxon>Pseudomonadati</taxon>
        <taxon>Pseudomonadota</taxon>
        <taxon>Betaproteobacteria</taxon>
        <taxon>Burkholderiales</taxon>
        <taxon>Comamonadaceae</taxon>
        <taxon>Variovorax</taxon>
    </lineage>
</organism>
<keyword evidence="1" id="KW-0472">Membrane</keyword>
<feature type="transmembrane region" description="Helical" evidence="1">
    <location>
        <begin position="105"/>
        <end position="128"/>
    </location>
</feature>
<evidence type="ECO:0000313" key="3">
    <source>
        <dbReference type="Proteomes" id="UP001226867"/>
    </source>
</evidence>
<gene>
    <name evidence="2" type="ORF">J2W36_004354</name>
</gene>
<name>A0ABT9SCJ9_9BURK</name>